<keyword evidence="4" id="KW-1185">Reference proteome</keyword>
<evidence type="ECO:0000256" key="1">
    <source>
        <dbReference type="ARBA" id="ARBA00022723"/>
    </source>
</evidence>
<dbReference type="GO" id="GO:0051603">
    <property type="term" value="P:proteolysis involved in protein catabolic process"/>
    <property type="evidence" value="ECO:0007669"/>
    <property type="project" value="TreeGrafter"/>
</dbReference>
<dbReference type="SUPFAM" id="SSF63411">
    <property type="entry name" value="LuxS/MPP-like metallohydrolase"/>
    <property type="match status" value="1"/>
</dbReference>
<dbReference type="HOGENOM" id="CLU_1643711_0_0_1"/>
<dbReference type="GO" id="GO:0005739">
    <property type="term" value="C:mitochondrion"/>
    <property type="evidence" value="ECO:0007669"/>
    <property type="project" value="TreeGrafter"/>
</dbReference>
<accession>A0A072P5K9</accession>
<proteinExistence type="predicted"/>
<gene>
    <name evidence="3" type="ORF">A1O9_13049</name>
</gene>
<dbReference type="Proteomes" id="UP000027920">
    <property type="component" value="Unassembled WGS sequence"/>
</dbReference>
<keyword evidence="1" id="KW-0479">Metal-binding</keyword>
<dbReference type="STRING" id="1182545.A0A072P5K9"/>
<protein>
    <submittedName>
        <fullName evidence="3">Insulysin</fullName>
    </submittedName>
</protein>
<dbReference type="InterPro" id="IPR011249">
    <property type="entry name" value="Metalloenz_LuxS/M16"/>
</dbReference>
<dbReference type="GO" id="GO:0046872">
    <property type="term" value="F:metal ion binding"/>
    <property type="evidence" value="ECO:0007669"/>
    <property type="project" value="UniProtKB-KW"/>
</dbReference>
<dbReference type="InterPro" id="IPR050626">
    <property type="entry name" value="Peptidase_M16"/>
</dbReference>
<dbReference type="GO" id="GO:0004222">
    <property type="term" value="F:metalloendopeptidase activity"/>
    <property type="evidence" value="ECO:0007669"/>
    <property type="project" value="TreeGrafter"/>
</dbReference>
<dbReference type="Pfam" id="PF16187">
    <property type="entry name" value="Peptidase_M16_M"/>
    <property type="match status" value="1"/>
</dbReference>
<reference evidence="3 4" key="1">
    <citation type="submission" date="2013-03" db="EMBL/GenBank/DDBJ databases">
        <title>The Genome Sequence of Exophiala aquamarina CBS 119918.</title>
        <authorList>
            <consortium name="The Broad Institute Genomics Platform"/>
            <person name="Cuomo C."/>
            <person name="de Hoog S."/>
            <person name="Gorbushina A."/>
            <person name="Walker B."/>
            <person name="Young S.K."/>
            <person name="Zeng Q."/>
            <person name="Gargeya S."/>
            <person name="Fitzgerald M."/>
            <person name="Haas B."/>
            <person name="Abouelleil A."/>
            <person name="Allen A.W."/>
            <person name="Alvarado L."/>
            <person name="Arachchi H.M."/>
            <person name="Berlin A.M."/>
            <person name="Chapman S.B."/>
            <person name="Gainer-Dewar J."/>
            <person name="Goldberg J."/>
            <person name="Griggs A."/>
            <person name="Gujja S."/>
            <person name="Hansen M."/>
            <person name="Howarth C."/>
            <person name="Imamovic A."/>
            <person name="Ireland A."/>
            <person name="Larimer J."/>
            <person name="McCowan C."/>
            <person name="Murphy C."/>
            <person name="Pearson M."/>
            <person name="Poon T.W."/>
            <person name="Priest M."/>
            <person name="Roberts A."/>
            <person name="Saif S."/>
            <person name="Shea T."/>
            <person name="Sisk P."/>
            <person name="Sykes S."/>
            <person name="Wortman J."/>
            <person name="Nusbaum C."/>
            <person name="Birren B."/>
        </authorList>
    </citation>
    <scope>NUCLEOTIDE SEQUENCE [LARGE SCALE GENOMIC DNA]</scope>
    <source>
        <strain evidence="3 4">CBS 119918</strain>
    </source>
</reference>
<dbReference type="AlphaFoldDB" id="A0A072P5K9"/>
<evidence type="ECO:0000313" key="3">
    <source>
        <dbReference type="EMBL" id="KEF50900.1"/>
    </source>
</evidence>
<feature type="domain" description="Peptidase M16 middle/third" evidence="2">
    <location>
        <begin position="9"/>
        <end position="103"/>
    </location>
</feature>
<dbReference type="Gene3D" id="3.30.830.10">
    <property type="entry name" value="Metalloenzyme, LuxS/M16 peptidase-like"/>
    <property type="match status" value="2"/>
</dbReference>
<dbReference type="InterPro" id="IPR032632">
    <property type="entry name" value="Peptidase_M16_M"/>
</dbReference>
<dbReference type="VEuPathDB" id="FungiDB:A1O9_13049"/>
<dbReference type="PANTHER" id="PTHR43690">
    <property type="entry name" value="NARDILYSIN"/>
    <property type="match status" value="1"/>
</dbReference>
<dbReference type="PANTHER" id="PTHR43690:SF18">
    <property type="entry name" value="INSULIN-DEGRADING ENZYME-RELATED"/>
    <property type="match status" value="1"/>
</dbReference>
<sequence length="161" mass="18504">MKTMAEVDFRFRQQSPVSQFTSDTSSVMPKRLPRNWLLSTSKFRKFDATAIIQALQYFREDNLTLMLVSQDYPGTWNLKEKWYGTEYTIDRIPTDVLSDIRKALNSQDPRACGKPPITAKRRFEVSGLLFSISANMLGVDISVHGYNDKMAVLLEKILITM</sequence>
<evidence type="ECO:0000313" key="4">
    <source>
        <dbReference type="Proteomes" id="UP000027920"/>
    </source>
</evidence>
<evidence type="ECO:0000259" key="2">
    <source>
        <dbReference type="Pfam" id="PF16187"/>
    </source>
</evidence>
<organism evidence="3 4">
    <name type="scientific">Exophiala aquamarina CBS 119918</name>
    <dbReference type="NCBI Taxonomy" id="1182545"/>
    <lineage>
        <taxon>Eukaryota</taxon>
        <taxon>Fungi</taxon>
        <taxon>Dikarya</taxon>
        <taxon>Ascomycota</taxon>
        <taxon>Pezizomycotina</taxon>
        <taxon>Eurotiomycetes</taxon>
        <taxon>Chaetothyriomycetidae</taxon>
        <taxon>Chaetothyriales</taxon>
        <taxon>Herpotrichiellaceae</taxon>
        <taxon>Exophiala</taxon>
    </lineage>
</organism>
<dbReference type="OrthoDB" id="5086540at2759"/>
<name>A0A072P5K9_9EURO</name>
<dbReference type="GO" id="GO:0005829">
    <property type="term" value="C:cytosol"/>
    <property type="evidence" value="ECO:0007669"/>
    <property type="project" value="TreeGrafter"/>
</dbReference>
<dbReference type="GeneID" id="25287940"/>
<dbReference type="EMBL" id="AMGV01000048">
    <property type="protein sequence ID" value="KEF50900.1"/>
    <property type="molecule type" value="Genomic_DNA"/>
</dbReference>
<dbReference type="RefSeq" id="XP_013253490.1">
    <property type="nucleotide sequence ID" value="XM_013398036.1"/>
</dbReference>
<dbReference type="GO" id="GO:0043171">
    <property type="term" value="P:peptide catabolic process"/>
    <property type="evidence" value="ECO:0007669"/>
    <property type="project" value="TreeGrafter"/>
</dbReference>
<comment type="caution">
    <text evidence="3">The sequence shown here is derived from an EMBL/GenBank/DDBJ whole genome shotgun (WGS) entry which is preliminary data.</text>
</comment>